<name>A0A6P8Y2H7_THRPL</name>
<organism evidence="11">
    <name type="scientific">Thrips palmi</name>
    <name type="common">Melon thrips</name>
    <dbReference type="NCBI Taxonomy" id="161013"/>
    <lineage>
        <taxon>Eukaryota</taxon>
        <taxon>Metazoa</taxon>
        <taxon>Ecdysozoa</taxon>
        <taxon>Arthropoda</taxon>
        <taxon>Hexapoda</taxon>
        <taxon>Insecta</taxon>
        <taxon>Pterygota</taxon>
        <taxon>Neoptera</taxon>
        <taxon>Paraneoptera</taxon>
        <taxon>Thysanoptera</taxon>
        <taxon>Terebrantia</taxon>
        <taxon>Thripoidea</taxon>
        <taxon>Thripidae</taxon>
        <taxon>Thrips</taxon>
    </lineage>
</organism>
<evidence type="ECO:0000256" key="8">
    <source>
        <dbReference type="SAM" id="MobiDB-lite"/>
    </source>
</evidence>
<dbReference type="KEGG" id="tpal:117639022"/>
<dbReference type="PANTHER" id="PTHR42643:SF32">
    <property type="entry name" value="IONOTROPIC RECEPTOR 31A, ISOFORM C-RELATED"/>
    <property type="match status" value="1"/>
</dbReference>
<dbReference type="SUPFAM" id="SSF53850">
    <property type="entry name" value="Periplasmic binding protein-like II"/>
    <property type="match status" value="1"/>
</dbReference>
<dbReference type="GO" id="GO:0005886">
    <property type="term" value="C:plasma membrane"/>
    <property type="evidence" value="ECO:0007669"/>
    <property type="project" value="UniProtKB-SubCell"/>
</dbReference>
<reference evidence="11" key="1">
    <citation type="submission" date="2025-08" db="UniProtKB">
        <authorList>
            <consortium name="RefSeq"/>
        </authorList>
    </citation>
    <scope>IDENTIFICATION</scope>
    <source>
        <tissue evidence="11">Total insect</tissue>
    </source>
</reference>
<gene>
    <name evidence="11" type="primary">LOC117639022</name>
</gene>
<feature type="transmembrane region" description="Helical" evidence="9">
    <location>
        <begin position="187"/>
        <end position="206"/>
    </location>
</feature>
<dbReference type="GeneID" id="117639022"/>
<dbReference type="RefSeq" id="XP_034230226.1">
    <property type="nucleotide sequence ID" value="XM_034374335.1"/>
</dbReference>
<evidence type="ECO:0000256" key="9">
    <source>
        <dbReference type="SAM" id="Phobius"/>
    </source>
</evidence>
<feature type="region of interest" description="Disordered" evidence="8">
    <location>
        <begin position="215"/>
        <end position="249"/>
    </location>
</feature>
<dbReference type="OrthoDB" id="413361at2759"/>
<evidence type="ECO:0000256" key="1">
    <source>
        <dbReference type="ARBA" id="ARBA00004651"/>
    </source>
</evidence>
<keyword evidence="3 9" id="KW-0812">Transmembrane</keyword>
<evidence type="ECO:0000256" key="2">
    <source>
        <dbReference type="ARBA" id="ARBA00022475"/>
    </source>
</evidence>
<keyword evidence="6" id="KW-0675">Receptor</keyword>
<evidence type="ECO:0000256" key="6">
    <source>
        <dbReference type="ARBA" id="ARBA00023170"/>
    </source>
</evidence>
<evidence type="ECO:0000313" key="11">
    <source>
        <dbReference type="RefSeq" id="XP_034230226.1"/>
    </source>
</evidence>
<proteinExistence type="predicted"/>
<dbReference type="FunCoup" id="A0A6P8Y2H7">
    <property type="interactions" value="8"/>
</dbReference>
<dbReference type="InterPro" id="IPR052192">
    <property type="entry name" value="Insect_Ionotropic_Sensory_Rcpt"/>
</dbReference>
<sequence>MLLGIMLQSFYTSAIVSTLLKPIPRTIRSVQDLMSSPLTVGLEEFVYNRAVFQNSTDPLTSGMYKRKILPAWKDRPEGAFFSAAEGVVRVRRGGFAFGSEASTLYPPIENTFSVEEKCSLSEVELAAGNGNAAPIPKESPFKELFSRGYVLMLERGLRDRNRRRWSAPKPSCKGARRALTAVGLDPIFPAHALLLLGLVSAFLMLLHERCCTPTPRPATSATAARRRGKTARRKRKPKRKTSMEAWGTLSHSNGCAKDFSLS</sequence>
<comment type="subcellular location">
    <subcellularLocation>
        <location evidence="1">Cell membrane</location>
        <topology evidence="1">Multi-pass membrane protein</topology>
    </subcellularLocation>
</comment>
<accession>A0A6P8Y2H7</accession>
<evidence type="ECO:0000256" key="7">
    <source>
        <dbReference type="ARBA" id="ARBA00023180"/>
    </source>
</evidence>
<keyword evidence="5 9" id="KW-0472">Membrane</keyword>
<dbReference type="PANTHER" id="PTHR42643">
    <property type="entry name" value="IONOTROPIC RECEPTOR 20A-RELATED"/>
    <property type="match status" value="1"/>
</dbReference>
<evidence type="ECO:0000256" key="5">
    <source>
        <dbReference type="ARBA" id="ARBA00023136"/>
    </source>
</evidence>
<dbReference type="Proteomes" id="UP000515158">
    <property type="component" value="Unplaced"/>
</dbReference>
<protein>
    <submittedName>
        <fullName evidence="11">Uncharacterized protein LOC117639022</fullName>
    </submittedName>
</protein>
<keyword evidence="7" id="KW-0325">Glycoprotein</keyword>
<feature type="compositionally biased region" description="Basic residues" evidence="8">
    <location>
        <begin position="224"/>
        <end position="240"/>
    </location>
</feature>
<evidence type="ECO:0000256" key="3">
    <source>
        <dbReference type="ARBA" id="ARBA00022692"/>
    </source>
</evidence>
<dbReference type="InParanoid" id="A0A6P8Y2H7"/>
<dbReference type="Gene3D" id="3.40.190.10">
    <property type="entry name" value="Periplasmic binding protein-like II"/>
    <property type="match status" value="2"/>
</dbReference>
<evidence type="ECO:0000313" key="10">
    <source>
        <dbReference type="Proteomes" id="UP000515158"/>
    </source>
</evidence>
<keyword evidence="10" id="KW-1185">Reference proteome</keyword>
<keyword evidence="4 9" id="KW-1133">Transmembrane helix</keyword>
<evidence type="ECO:0000256" key="4">
    <source>
        <dbReference type="ARBA" id="ARBA00022989"/>
    </source>
</evidence>
<dbReference type="AlphaFoldDB" id="A0A6P8Y2H7"/>
<keyword evidence="2" id="KW-1003">Cell membrane</keyword>